<dbReference type="WBParaSite" id="GPUH_0001671801-mRNA-1">
    <property type="protein sequence ID" value="GPUH_0001671801-mRNA-1"/>
    <property type="gene ID" value="GPUH_0001671801"/>
</dbReference>
<keyword evidence="2" id="KW-1185">Reference proteome</keyword>
<evidence type="ECO:0000313" key="2">
    <source>
        <dbReference type="Proteomes" id="UP000271098"/>
    </source>
</evidence>
<reference evidence="3" key="1">
    <citation type="submission" date="2016-06" db="UniProtKB">
        <authorList>
            <consortium name="WormBaseParasite"/>
        </authorList>
    </citation>
    <scope>IDENTIFICATION</scope>
</reference>
<sequence length="114" mass="13197">MNCRWNTKSSWNEEGIHTPHMLALLDCQPATEIFGALQAGEKKPESTGELEQRLHFLGFKNSSIQEELDTKTKTEIQYRISSKECCEQPHQRLLKFVFVPSRMKVAERGRKAFD</sequence>
<proteinExistence type="predicted"/>
<accession>A0A183E6V5</accession>
<evidence type="ECO:0000313" key="1">
    <source>
        <dbReference type="EMBL" id="VDN28369.1"/>
    </source>
</evidence>
<gene>
    <name evidence="1" type="ORF">GPUH_LOCUS16695</name>
</gene>
<dbReference type="EMBL" id="UYRT01084113">
    <property type="protein sequence ID" value="VDN28369.1"/>
    <property type="molecule type" value="Genomic_DNA"/>
</dbReference>
<evidence type="ECO:0000313" key="3">
    <source>
        <dbReference type="WBParaSite" id="GPUH_0001671801-mRNA-1"/>
    </source>
</evidence>
<dbReference type="AlphaFoldDB" id="A0A183E6V5"/>
<protein>
    <submittedName>
        <fullName evidence="3">Retrotransposon protein ty3-gypsy sub-class</fullName>
    </submittedName>
</protein>
<name>A0A183E6V5_9BILA</name>
<dbReference type="Proteomes" id="UP000271098">
    <property type="component" value="Unassembled WGS sequence"/>
</dbReference>
<reference evidence="1 2" key="2">
    <citation type="submission" date="2018-11" db="EMBL/GenBank/DDBJ databases">
        <authorList>
            <consortium name="Pathogen Informatics"/>
        </authorList>
    </citation>
    <scope>NUCLEOTIDE SEQUENCE [LARGE SCALE GENOMIC DNA]</scope>
</reference>
<organism evidence="3">
    <name type="scientific">Gongylonema pulchrum</name>
    <dbReference type="NCBI Taxonomy" id="637853"/>
    <lineage>
        <taxon>Eukaryota</taxon>
        <taxon>Metazoa</taxon>
        <taxon>Ecdysozoa</taxon>
        <taxon>Nematoda</taxon>
        <taxon>Chromadorea</taxon>
        <taxon>Rhabditida</taxon>
        <taxon>Spirurina</taxon>
        <taxon>Spiruromorpha</taxon>
        <taxon>Spiruroidea</taxon>
        <taxon>Gongylonematidae</taxon>
        <taxon>Gongylonema</taxon>
    </lineage>
</organism>